<accession>A0A346XWE2</accession>
<dbReference type="GO" id="GO:0005829">
    <property type="term" value="C:cytosol"/>
    <property type="evidence" value="ECO:0007669"/>
    <property type="project" value="TreeGrafter"/>
</dbReference>
<dbReference type="Gene3D" id="1.10.40.30">
    <property type="entry name" value="Fumarase/aspartase (C-terminal domain)"/>
    <property type="match status" value="1"/>
</dbReference>
<reference evidence="9 10" key="1">
    <citation type="submission" date="2018-09" db="EMBL/GenBank/DDBJ databases">
        <title>Complete genome sequence of Euzebya sp. DY32-46 isolated from seawater of Pacific Ocean.</title>
        <authorList>
            <person name="Xu L."/>
            <person name="Wu Y.-H."/>
            <person name="Xu X.-W."/>
        </authorList>
    </citation>
    <scope>NUCLEOTIDE SEQUENCE [LARGE SCALE GENOMIC DNA]</scope>
    <source>
        <strain evidence="9 10">DY32-46</strain>
    </source>
</reference>
<dbReference type="GO" id="GO:0042450">
    <property type="term" value="P:L-arginine biosynthetic process via ornithine"/>
    <property type="evidence" value="ECO:0007669"/>
    <property type="project" value="UniProtKB-UniRule"/>
</dbReference>
<comment type="similarity">
    <text evidence="5">Belongs to the lyase 1 family. Argininosuccinate lyase subfamily.</text>
</comment>
<feature type="domain" description="Argininosuccinate lyase C-terminal" evidence="8">
    <location>
        <begin position="378"/>
        <end position="446"/>
    </location>
</feature>
<keyword evidence="4 5" id="KW-0456">Lyase</keyword>
<dbReference type="PRINTS" id="PR00145">
    <property type="entry name" value="ARGSUCLYASE"/>
</dbReference>
<sequence length="472" mass="50656">MTTDGSGTTGTTGEGRLWGGRFASGPDRAAWDLGRSIHFDARLWPYDLSGSRAHADELQRLDLVTDDDHDAIVTALATIEEEFTDGTFAFLDDDEDLHGAVERRLIELCGAAGGRLRAGRSRNDQIVGDLRLYLADTIPVLTEQLRNIQTALADQAEGAVDWIAPGFTHLQRAQPVTLAHHLLAHAWALDRDVARLADCRARLLDFSPLGSGAMAGLTLPLDPQRYADALGYTGVGPNSMDTVADRDFAVEFLSATAMIGVHLSRLCEEVVLWASTEFGWCRVGDAFSTGSSIMPQKRNPDVAELVRGKTGRLIGSLVTLLVTLKGLPLTYNRDLQEDKEPVFDAVDTLMLALPAVAGMMASLVFDRQRLAGTAAGGFSLATDVAEALVVAGVPFRSAHERVGELVATCEGRGIDITDLTPDELVGTMPELDADQVSSLLDPMGAVHRRNAVQGPAPEAVRGQLATLRDRIG</sequence>
<evidence type="ECO:0000259" key="8">
    <source>
        <dbReference type="Pfam" id="PF14698"/>
    </source>
</evidence>
<organism evidence="9 10">
    <name type="scientific">Euzebya pacifica</name>
    <dbReference type="NCBI Taxonomy" id="1608957"/>
    <lineage>
        <taxon>Bacteria</taxon>
        <taxon>Bacillati</taxon>
        <taxon>Actinomycetota</taxon>
        <taxon>Nitriliruptoria</taxon>
        <taxon>Euzebyales</taxon>
    </lineage>
</organism>
<dbReference type="Gene3D" id="1.10.275.10">
    <property type="entry name" value="Fumarase/aspartase (N-terminal domain)"/>
    <property type="match status" value="1"/>
</dbReference>
<dbReference type="InterPro" id="IPR022761">
    <property type="entry name" value="Fumarate_lyase_N"/>
</dbReference>
<evidence type="ECO:0000256" key="6">
    <source>
        <dbReference type="SAM" id="MobiDB-lite"/>
    </source>
</evidence>
<keyword evidence="10" id="KW-1185">Reference proteome</keyword>
<comment type="pathway">
    <text evidence="1 5">Amino-acid biosynthesis; L-arginine biosynthesis; L-arginine from L-ornithine and carbamoyl phosphate: step 3/3.</text>
</comment>
<dbReference type="KEGG" id="euz:DVS28_a1848"/>
<dbReference type="EC" id="4.3.2.1" evidence="2 5"/>
<dbReference type="UniPathway" id="UPA00068">
    <property type="reaction ID" value="UER00114"/>
</dbReference>
<dbReference type="Pfam" id="PF00206">
    <property type="entry name" value="Lyase_1"/>
    <property type="match status" value="1"/>
</dbReference>
<evidence type="ECO:0000256" key="3">
    <source>
        <dbReference type="ARBA" id="ARBA00022571"/>
    </source>
</evidence>
<dbReference type="PRINTS" id="PR00149">
    <property type="entry name" value="FUMRATELYASE"/>
</dbReference>
<dbReference type="InterPro" id="IPR020557">
    <property type="entry name" value="Fumarate_lyase_CS"/>
</dbReference>
<dbReference type="RefSeq" id="WP_114591169.1">
    <property type="nucleotide sequence ID" value="NZ_CP031165.1"/>
</dbReference>
<dbReference type="FunFam" id="1.20.200.10:FF:000015">
    <property type="entry name" value="argininosuccinate lyase isoform X2"/>
    <property type="match status" value="1"/>
</dbReference>
<gene>
    <name evidence="5" type="primary">argH</name>
    <name evidence="9" type="ORF">DVS28_a1848</name>
</gene>
<evidence type="ECO:0000313" key="9">
    <source>
        <dbReference type="EMBL" id="AXV06539.1"/>
    </source>
</evidence>
<evidence type="ECO:0000256" key="5">
    <source>
        <dbReference type="HAMAP-Rule" id="MF_00006"/>
    </source>
</evidence>
<comment type="subcellular location">
    <subcellularLocation>
        <location evidence="5">Cytoplasm</location>
    </subcellularLocation>
</comment>
<evidence type="ECO:0000256" key="2">
    <source>
        <dbReference type="ARBA" id="ARBA00012338"/>
    </source>
</evidence>
<protein>
    <recommendedName>
        <fullName evidence="2 5">Argininosuccinate lyase</fullName>
        <shortName evidence="5">ASAL</shortName>
        <ecNumber evidence="2 5">4.3.2.1</ecNumber>
    </recommendedName>
    <alternativeName>
        <fullName evidence="5">Arginosuccinase</fullName>
    </alternativeName>
</protein>
<keyword evidence="3 5" id="KW-0055">Arginine biosynthesis</keyword>
<dbReference type="InterPro" id="IPR009049">
    <property type="entry name" value="Argininosuccinate_lyase"/>
</dbReference>
<dbReference type="EMBL" id="CP031165">
    <property type="protein sequence ID" value="AXV06539.1"/>
    <property type="molecule type" value="Genomic_DNA"/>
</dbReference>
<dbReference type="InterPro" id="IPR024083">
    <property type="entry name" value="Fumarase/histidase_N"/>
</dbReference>
<dbReference type="OrthoDB" id="9769623at2"/>
<name>A0A346XWE2_9ACTN</name>
<dbReference type="InterPro" id="IPR029419">
    <property type="entry name" value="Arg_succ_lyase_C"/>
</dbReference>
<dbReference type="Gene3D" id="1.20.200.10">
    <property type="entry name" value="Fumarase/aspartase (Central domain)"/>
    <property type="match status" value="1"/>
</dbReference>
<dbReference type="PANTHER" id="PTHR43814">
    <property type="entry name" value="ARGININOSUCCINATE LYASE"/>
    <property type="match status" value="1"/>
</dbReference>
<dbReference type="GO" id="GO:0004056">
    <property type="term" value="F:argininosuccinate lyase activity"/>
    <property type="evidence" value="ECO:0007669"/>
    <property type="project" value="UniProtKB-UniRule"/>
</dbReference>
<dbReference type="InterPro" id="IPR000362">
    <property type="entry name" value="Fumarate_lyase_fam"/>
</dbReference>
<dbReference type="InterPro" id="IPR008948">
    <property type="entry name" value="L-Aspartase-like"/>
</dbReference>
<dbReference type="Pfam" id="PF14698">
    <property type="entry name" value="ASL_C2"/>
    <property type="match status" value="1"/>
</dbReference>
<feature type="compositionally biased region" description="Gly residues" evidence="6">
    <location>
        <begin position="7"/>
        <end position="18"/>
    </location>
</feature>
<dbReference type="SUPFAM" id="SSF48557">
    <property type="entry name" value="L-aspartase-like"/>
    <property type="match status" value="1"/>
</dbReference>
<evidence type="ECO:0000259" key="7">
    <source>
        <dbReference type="Pfam" id="PF00206"/>
    </source>
</evidence>
<keyword evidence="5" id="KW-0028">Amino-acid biosynthesis</keyword>
<dbReference type="CDD" id="cd01359">
    <property type="entry name" value="Argininosuccinate_lyase"/>
    <property type="match status" value="1"/>
</dbReference>
<dbReference type="HAMAP" id="MF_00006">
    <property type="entry name" value="Arg_succ_lyase"/>
    <property type="match status" value="1"/>
</dbReference>
<evidence type="ECO:0000256" key="4">
    <source>
        <dbReference type="ARBA" id="ARBA00023239"/>
    </source>
</evidence>
<dbReference type="NCBIfam" id="TIGR00838">
    <property type="entry name" value="argH"/>
    <property type="match status" value="1"/>
</dbReference>
<dbReference type="Proteomes" id="UP000264006">
    <property type="component" value="Chromosome"/>
</dbReference>
<comment type="catalytic activity">
    <reaction evidence="5">
        <text>2-(N(omega)-L-arginino)succinate = fumarate + L-arginine</text>
        <dbReference type="Rhea" id="RHEA:24020"/>
        <dbReference type="ChEBI" id="CHEBI:29806"/>
        <dbReference type="ChEBI" id="CHEBI:32682"/>
        <dbReference type="ChEBI" id="CHEBI:57472"/>
        <dbReference type="EC" id="4.3.2.1"/>
    </reaction>
</comment>
<evidence type="ECO:0000256" key="1">
    <source>
        <dbReference type="ARBA" id="ARBA00004941"/>
    </source>
</evidence>
<proteinExistence type="inferred from homology"/>
<keyword evidence="5" id="KW-0963">Cytoplasm</keyword>
<feature type="region of interest" description="Disordered" evidence="6">
    <location>
        <begin position="1"/>
        <end position="21"/>
    </location>
</feature>
<dbReference type="AlphaFoldDB" id="A0A346XWE2"/>
<feature type="domain" description="Fumarate lyase N-terminal" evidence="7">
    <location>
        <begin position="34"/>
        <end position="315"/>
    </location>
</feature>
<dbReference type="PROSITE" id="PS00163">
    <property type="entry name" value="FUMARATE_LYASES"/>
    <property type="match status" value="1"/>
</dbReference>
<evidence type="ECO:0000313" key="10">
    <source>
        <dbReference type="Proteomes" id="UP000264006"/>
    </source>
</evidence>
<dbReference type="PANTHER" id="PTHR43814:SF1">
    <property type="entry name" value="ARGININOSUCCINATE LYASE"/>
    <property type="match status" value="1"/>
</dbReference>